<dbReference type="EMBL" id="LR798387">
    <property type="protein sequence ID" value="CAB5228346.1"/>
    <property type="molecule type" value="Genomic_DNA"/>
</dbReference>
<organism evidence="5">
    <name type="scientific">uncultured Caudovirales phage</name>
    <dbReference type="NCBI Taxonomy" id="2100421"/>
    <lineage>
        <taxon>Viruses</taxon>
        <taxon>Duplodnaviria</taxon>
        <taxon>Heunggongvirae</taxon>
        <taxon>Uroviricota</taxon>
        <taxon>Caudoviricetes</taxon>
        <taxon>Peduoviridae</taxon>
        <taxon>Maltschvirus</taxon>
        <taxon>Maltschvirus maltsch</taxon>
    </lineage>
</organism>
<feature type="domain" description="TET-Associated Glycosyltransferase" evidence="1">
    <location>
        <begin position="9"/>
        <end position="157"/>
    </location>
</feature>
<sequence length="244" mass="28528">MDNLLNDATIYIQSKGRPENVGRYECLKDTPWTVNWVVEKQEVRAYRMYGAENIIIQDHFMQGRQLILDIGNATGKPYFQMSDDYKSVAFAEWSEKDQKHKAVKSTLPDAIRFMLRTLHENPGIHHFGVAPTANILNYQGKPVSRNKFNVGCCVLFRPHDINYPLDYTLKDDYGMSAMQILRYGANLRCDKVLINWQHWDNRGGCCDWRTPELQMKAAEALVRDFPQWIRHNTKKPGEVLFRWK</sequence>
<dbReference type="EMBL" id="LR797031">
    <property type="protein sequence ID" value="CAB4182857.1"/>
    <property type="molecule type" value="Genomic_DNA"/>
</dbReference>
<dbReference type="EMBL" id="LR797290">
    <property type="protein sequence ID" value="CAB4199950.1"/>
    <property type="molecule type" value="Genomic_DNA"/>
</dbReference>
<evidence type="ECO:0000313" key="3">
    <source>
        <dbReference type="EMBL" id="CAB4182857.1"/>
    </source>
</evidence>
<protein>
    <recommendedName>
        <fullName evidence="1">TET-Associated Glycosyltransferase domain-containing protein</fullName>
    </recommendedName>
</protein>
<evidence type="ECO:0000313" key="6">
    <source>
        <dbReference type="EMBL" id="CAB4218673.1"/>
    </source>
</evidence>
<dbReference type="EMBL" id="LR797473">
    <property type="protein sequence ID" value="CAB4218673.1"/>
    <property type="molecule type" value="Genomic_DNA"/>
</dbReference>
<proteinExistence type="predicted"/>
<gene>
    <name evidence="3" type="ORF">UFOVP1093_21</name>
    <name evidence="4" type="ORF">UFOVP1340_20</name>
    <name evidence="5" type="ORF">UFOVP1448_3</name>
    <name evidence="7" type="ORF">UFOVP1538_32</name>
    <name evidence="6" type="ORF">UFOVP1600_29</name>
    <name evidence="2" type="ORF">UFOVP569_30</name>
</gene>
<evidence type="ECO:0000313" key="4">
    <source>
        <dbReference type="EMBL" id="CAB4199950.1"/>
    </source>
</evidence>
<name>A0A6J5SI42_9CAUD</name>
<evidence type="ECO:0000313" key="5">
    <source>
        <dbReference type="EMBL" id="CAB4213361.1"/>
    </source>
</evidence>
<dbReference type="InterPro" id="IPR049100">
    <property type="entry name" value="TAGT"/>
</dbReference>
<evidence type="ECO:0000259" key="1">
    <source>
        <dbReference type="Pfam" id="PF20691"/>
    </source>
</evidence>
<accession>A0A6J5SI42</accession>
<evidence type="ECO:0000313" key="7">
    <source>
        <dbReference type="EMBL" id="CAB5228346.1"/>
    </source>
</evidence>
<reference evidence="5" key="1">
    <citation type="submission" date="2020-05" db="EMBL/GenBank/DDBJ databases">
        <authorList>
            <person name="Chiriac C."/>
            <person name="Salcher M."/>
            <person name="Ghai R."/>
            <person name="Kavagutti S V."/>
        </authorList>
    </citation>
    <scope>NUCLEOTIDE SEQUENCE</scope>
</reference>
<evidence type="ECO:0000313" key="2">
    <source>
        <dbReference type="EMBL" id="CAB4150433.1"/>
    </source>
</evidence>
<dbReference type="EMBL" id="LR797396">
    <property type="protein sequence ID" value="CAB4213361.1"/>
    <property type="molecule type" value="Genomic_DNA"/>
</dbReference>
<dbReference type="Pfam" id="PF20691">
    <property type="entry name" value="TAGT"/>
    <property type="match status" value="1"/>
</dbReference>
<dbReference type="EMBL" id="LR796542">
    <property type="protein sequence ID" value="CAB4150433.1"/>
    <property type="molecule type" value="Genomic_DNA"/>
</dbReference>